<dbReference type="GO" id="GO:0017147">
    <property type="term" value="F:Wnt-protein binding"/>
    <property type="evidence" value="ECO:0007669"/>
    <property type="project" value="TreeGrafter"/>
</dbReference>
<dbReference type="InterPro" id="IPR011042">
    <property type="entry name" value="6-blade_b-propeller_TolB-like"/>
</dbReference>
<proteinExistence type="predicted"/>
<dbReference type="InterPro" id="IPR050778">
    <property type="entry name" value="Cueball_EGF_LRP_Nidogen"/>
</dbReference>
<dbReference type="InterPro" id="IPR000033">
    <property type="entry name" value="LDLR_classB_rpt"/>
</dbReference>
<name>A0A8S3Q378_MYTED</name>
<comment type="caution">
    <text evidence="1">The sequence shown here is derived from an EMBL/GenBank/DDBJ whole genome shotgun (WGS) entry which is preliminary data.</text>
</comment>
<dbReference type="GO" id="GO:0005886">
    <property type="term" value="C:plasma membrane"/>
    <property type="evidence" value="ECO:0007669"/>
    <property type="project" value="TreeGrafter"/>
</dbReference>
<dbReference type="GO" id="GO:0042813">
    <property type="term" value="F:Wnt receptor activity"/>
    <property type="evidence" value="ECO:0007669"/>
    <property type="project" value="TreeGrafter"/>
</dbReference>
<accession>A0A8S3Q378</accession>
<evidence type="ECO:0000313" key="2">
    <source>
        <dbReference type="Proteomes" id="UP000683360"/>
    </source>
</evidence>
<protein>
    <submittedName>
        <fullName evidence="1">LRP1B</fullName>
    </submittedName>
</protein>
<dbReference type="PANTHER" id="PTHR46513:SF13">
    <property type="entry name" value="EGF-LIKE DOMAIN-CONTAINING PROTEIN"/>
    <property type="match status" value="1"/>
</dbReference>
<dbReference type="SMART" id="SM00135">
    <property type="entry name" value="LY"/>
    <property type="match status" value="4"/>
</dbReference>
<dbReference type="EMBL" id="CAJPWZ010000329">
    <property type="protein sequence ID" value="CAG2190430.1"/>
    <property type="molecule type" value="Genomic_DNA"/>
</dbReference>
<dbReference type="OrthoDB" id="6095542at2759"/>
<dbReference type="AlphaFoldDB" id="A0A8S3Q378"/>
<organism evidence="1 2">
    <name type="scientific">Mytilus edulis</name>
    <name type="common">Blue mussel</name>
    <dbReference type="NCBI Taxonomy" id="6550"/>
    <lineage>
        <taxon>Eukaryota</taxon>
        <taxon>Metazoa</taxon>
        <taxon>Spiralia</taxon>
        <taxon>Lophotrochozoa</taxon>
        <taxon>Mollusca</taxon>
        <taxon>Bivalvia</taxon>
        <taxon>Autobranchia</taxon>
        <taxon>Pteriomorphia</taxon>
        <taxon>Mytilida</taxon>
        <taxon>Mytiloidea</taxon>
        <taxon>Mytilidae</taxon>
        <taxon>Mytilinae</taxon>
        <taxon>Mytilus</taxon>
    </lineage>
</organism>
<sequence length="283" mass="33047">MLYVLVDTEAKDTYRIVFVSAYQVKLLYSTYTRIIEFDFDTRSVNVLLELGDAYVYAIDYDYQNRYIYFPRYNYNDIVRFAYPSNNTTLQTVVQSLSYPTGIAVDSANDHLYWIDYIRDKLSRCNLDGSNVTVLSTFINPWVIRLDVTNRWMYIVEQSTGILKSRFDLSDRRTITNFTSTPVYCMDIDTEENRLYWINYDGDMKSANDDNSDVKTIHSTNTRTSYYAIHVVGSYIYYANAKQLLMLSKISGSTPTVLYNDSSYIYSIFVFNQSGMLINSYSQK</sequence>
<dbReference type="Proteomes" id="UP000683360">
    <property type="component" value="Unassembled WGS sequence"/>
</dbReference>
<dbReference type="PANTHER" id="PTHR46513">
    <property type="entry name" value="VITELLOGENIN RECEPTOR-LIKE PROTEIN-RELATED-RELATED"/>
    <property type="match status" value="1"/>
</dbReference>
<dbReference type="GO" id="GO:0060070">
    <property type="term" value="P:canonical Wnt signaling pathway"/>
    <property type="evidence" value="ECO:0007669"/>
    <property type="project" value="TreeGrafter"/>
</dbReference>
<dbReference type="Gene3D" id="2.120.10.30">
    <property type="entry name" value="TolB, C-terminal domain"/>
    <property type="match status" value="1"/>
</dbReference>
<dbReference type="SUPFAM" id="SSF63825">
    <property type="entry name" value="YWTD domain"/>
    <property type="match status" value="1"/>
</dbReference>
<reference evidence="1" key="1">
    <citation type="submission" date="2021-03" db="EMBL/GenBank/DDBJ databases">
        <authorList>
            <person name="Bekaert M."/>
        </authorList>
    </citation>
    <scope>NUCLEOTIDE SEQUENCE</scope>
</reference>
<evidence type="ECO:0000313" key="1">
    <source>
        <dbReference type="EMBL" id="CAG2190430.1"/>
    </source>
</evidence>
<keyword evidence="2" id="KW-1185">Reference proteome</keyword>
<gene>
    <name evidence="1" type="ORF">MEDL_5750</name>
</gene>